<dbReference type="Proteomes" id="UP001234989">
    <property type="component" value="Chromosome 7"/>
</dbReference>
<dbReference type="AlphaFoldDB" id="A0AAF0TY73"/>
<gene>
    <name evidence="1" type="ORF">MTR67_030561</name>
</gene>
<name>A0AAF0TY73_SOLVR</name>
<protein>
    <submittedName>
        <fullName evidence="1">Uncharacterized protein</fullName>
    </submittedName>
</protein>
<accession>A0AAF0TY73</accession>
<proteinExistence type="predicted"/>
<dbReference type="EMBL" id="CP133618">
    <property type="protein sequence ID" value="WMV37176.1"/>
    <property type="molecule type" value="Genomic_DNA"/>
</dbReference>
<sequence>MKKGFADFVAKCPNFQQLKVEHQRPGGMAQDIELLERKGEMINMDLITGLPRSRRHHDSIWHIVFTVCLLGVELDVRCYALNLLRLISFEDECS</sequence>
<dbReference type="PANTHER" id="PTHR45835:SF91">
    <property type="entry name" value="RETROTRANSPOSON, TY3-GYPSY SUBCLASS-LIKE PROTEIN"/>
    <property type="match status" value="1"/>
</dbReference>
<evidence type="ECO:0000313" key="2">
    <source>
        <dbReference type="Proteomes" id="UP001234989"/>
    </source>
</evidence>
<evidence type="ECO:0000313" key="1">
    <source>
        <dbReference type="EMBL" id="WMV37176.1"/>
    </source>
</evidence>
<keyword evidence="2" id="KW-1185">Reference proteome</keyword>
<reference evidence="1" key="1">
    <citation type="submission" date="2023-08" db="EMBL/GenBank/DDBJ databases">
        <title>A de novo genome assembly of Solanum verrucosum Schlechtendal, a Mexican diploid species geographically isolated from the other diploid A-genome species in potato relatives.</title>
        <authorList>
            <person name="Hosaka K."/>
        </authorList>
    </citation>
    <scope>NUCLEOTIDE SEQUENCE</scope>
    <source>
        <tissue evidence="1">Young leaves</tissue>
    </source>
</reference>
<dbReference type="PANTHER" id="PTHR45835">
    <property type="entry name" value="YALI0A06105P"/>
    <property type="match status" value="1"/>
</dbReference>
<organism evidence="1 2">
    <name type="scientific">Solanum verrucosum</name>
    <dbReference type="NCBI Taxonomy" id="315347"/>
    <lineage>
        <taxon>Eukaryota</taxon>
        <taxon>Viridiplantae</taxon>
        <taxon>Streptophyta</taxon>
        <taxon>Embryophyta</taxon>
        <taxon>Tracheophyta</taxon>
        <taxon>Spermatophyta</taxon>
        <taxon>Magnoliopsida</taxon>
        <taxon>eudicotyledons</taxon>
        <taxon>Gunneridae</taxon>
        <taxon>Pentapetalae</taxon>
        <taxon>asterids</taxon>
        <taxon>lamiids</taxon>
        <taxon>Solanales</taxon>
        <taxon>Solanaceae</taxon>
        <taxon>Solanoideae</taxon>
        <taxon>Solaneae</taxon>
        <taxon>Solanum</taxon>
    </lineage>
</organism>